<sequence length="437" mass="49583">MAPIQSKTYWNPLGPYSVPYNCYEVAHPWNVNCAESSLKLFLHCYEESLKIYTPLYVASLIYGRQFDKQNLVRTLQSILTSSTFLSINAGSFLACFCTIRQLTGNFSLMSTACTPGFVASLLAILVERPARRKQLAVYTCNMASEVIYNMIKFRGWITPIPHFEKFMFAVSAGVYLWLCQKGHTHPNDPVKRMFQFVVGDDEFTKGQGVPAHEVSISGNQLQQGSGDHQKSLHNDVRSSCYGYVVQGFARSFFAGWLLRAVLCLIATQSLSKTIRYKEAYKFGMFLGSFGAIFRGVNCFLRYRGYSPQNRAGIAGCLAALSMFFSGSPSMALYLAWKALEGAYGAYGRPIPGASELLYSLSTAMLFYAAVFEPHNLRPTYWKFMNRISYDRFTYVNRKIFDMYGVQSSKLFGDFWPRLDMDHVSKELTERILIWVPF</sequence>
<keyword evidence="5 6" id="KW-0472">Membrane</keyword>
<organism evidence="8 9">
    <name type="scientific">Varroa destructor</name>
    <name type="common">Honeybee mite</name>
    <dbReference type="NCBI Taxonomy" id="109461"/>
    <lineage>
        <taxon>Eukaryota</taxon>
        <taxon>Metazoa</taxon>
        <taxon>Ecdysozoa</taxon>
        <taxon>Arthropoda</taxon>
        <taxon>Chelicerata</taxon>
        <taxon>Arachnida</taxon>
        <taxon>Acari</taxon>
        <taxon>Parasitiformes</taxon>
        <taxon>Mesostigmata</taxon>
        <taxon>Gamasina</taxon>
        <taxon>Dermanyssoidea</taxon>
        <taxon>Varroidae</taxon>
        <taxon>Varroa</taxon>
    </lineage>
</organism>
<evidence type="ECO:0000256" key="1">
    <source>
        <dbReference type="ARBA" id="ARBA00004127"/>
    </source>
</evidence>
<dbReference type="OMA" id="HPWTDKC"/>
<dbReference type="PANTHER" id="PTHR12459">
    <property type="entry name" value="TRANSMEMBRANE PROTEIN 135-RELATED"/>
    <property type="match status" value="1"/>
</dbReference>
<dbReference type="AlphaFoldDB" id="A0A7M7JGT5"/>
<feature type="transmembrane region" description="Helical" evidence="6">
    <location>
        <begin position="78"/>
        <end position="102"/>
    </location>
</feature>
<keyword evidence="9" id="KW-1185">Reference proteome</keyword>
<keyword evidence="4 6" id="KW-1133">Transmembrane helix</keyword>
<dbReference type="PANTHER" id="PTHR12459:SF15">
    <property type="entry name" value="TRANSMEMBRANE PROTEIN 135"/>
    <property type="match status" value="1"/>
</dbReference>
<dbReference type="EnsemblMetazoa" id="XM_022796189">
    <property type="protein sequence ID" value="XP_022651924"/>
    <property type="gene ID" value="LOC111246498"/>
</dbReference>
<evidence type="ECO:0000256" key="4">
    <source>
        <dbReference type="ARBA" id="ARBA00022989"/>
    </source>
</evidence>
<comment type="subcellular location">
    <subcellularLocation>
        <location evidence="1">Endomembrane system</location>
        <topology evidence="1">Multi-pass membrane protein</topology>
    </subcellularLocation>
</comment>
<feature type="transmembrane region" description="Helical" evidence="6">
    <location>
        <begin position="108"/>
        <end position="126"/>
    </location>
</feature>
<dbReference type="FunCoup" id="A0A7M7JGT5">
    <property type="interactions" value="951"/>
</dbReference>
<evidence type="ECO:0000256" key="6">
    <source>
        <dbReference type="SAM" id="Phobius"/>
    </source>
</evidence>
<feature type="transmembrane region" description="Helical" evidence="6">
    <location>
        <begin position="356"/>
        <end position="376"/>
    </location>
</feature>
<dbReference type="KEGG" id="vde:111246498"/>
<feature type="transmembrane region" description="Helical" evidence="6">
    <location>
        <begin position="247"/>
        <end position="267"/>
    </location>
</feature>
<comment type="similarity">
    <text evidence="2">Belongs to the TMEM135 family.</text>
</comment>
<dbReference type="RefSeq" id="XP_022651925.1">
    <property type="nucleotide sequence ID" value="XM_022796190.1"/>
</dbReference>
<dbReference type="EnsemblMetazoa" id="XM_022796190">
    <property type="protein sequence ID" value="XP_022651925"/>
    <property type="gene ID" value="LOC111246498"/>
</dbReference>
<dbReference type="InterPro" id="IPR031926">
    <property type="entry name" value="TMEM135_N"/>
</dbReference>
<evidence type="ECO:0000313" key="8">
    <source>
        <dbReference type="EnsemblMetazoa" id="XP_022651924"/>
    </source>
</evidence>
<dbReference type="GO" id="GO:0012505">
    <property type="term" value="C:endomembrane system"/>
    <property type="evidence" value="ECO:0007669"/>
    <property type="project" value="UniProtKB-SubCell"/>
</dbReference>
<dbReference type="InParanoid" id="A0A7M7JGT5"/>
<dbReference type="OrthoDB" id="6483998at2759"/>
<proteinExistence type="inferred from homology"/>
<keyword evidence="3 6" id="KW-0812">Transmembrane</keyword>
<evidence type="ECO:0000256" key="3">
    <source>
        <dbReference type="ARBA" id="ARBA00022692"/>
    </source>
</evidence>
<feature type="transmembrane region" description="Helical" evidence="6">
    <location>
        <begin position="279"/>
        <end position="300"/>
    </location>
</feature>
<evidence type="ECO:0000256" key="5">
    <source>
        <dbReference type="ARBA" id="ARBA00023136"/>
    </source>
</evidence>
<dbReference type="Pfam" id="PF15982">
    <property type="entry name" value="TMEM135_C_rich"/>
    <property type="match status" value="1"/>
</dbReference>
<feature type="transmembrane region" description="Helical" evidence="6">
    <location>
        <begin position="312"/>
        <end position="336"/>
    </location>
</feature>
<protein>
    <recommendedName>
        <fullName evidence="7">Transmembrane protein 135 N-terminal domain-containing protein</fullName>
    </recommendedName>
</protein>
<reference evidence="8" key="1">
    <citation type="submission" date="2021-01" db="UniProtKB">
        <authorList>
            <consortium name="EnsemblMetazoa"/>
        </authorList>
    </citation>
    <scope>IDENTIFICATION</scope>
</reference>
<dbReference type="Proteomes" id="UP000594260">
    <property type="component" value="Unplaced"/>
</dbReference>
<dbReference type="GeneID" id="111246498"/>
<dbReference type="InterPro" id="IPR026749">
    <property type="entry name" value="Tmem135"/>
</dbReference>
<name>A0A7M7JGT5_VARDE</name>
<evidence type="ECO:0000256" key="2">
    <source>
        <dbReference type="ARBA" id="ARBA00008924"/>
    </source>
</evidence>
<dbReference type="RefSeq" id="XP_022651924.1">
    <property type="nucleotide sequence ID" value="XM_022796189.1"/>
</dbReference>
<evidence type="ECO:0000313" key="9">
    <source>
        <dbReference type="Proteomes" id="UP000594260"/>
    </source>
</evidence>
<evidence type="ECO:0000259" key="7">
    <source>
        <dbReference type="Pfam" id="PF15982"/>
    </source>
</evidence>
<feature type="domain" description="Transmembrane protein 135 N-terminal" evidence="7">
    <location>
        <begin position="19"/>
        <end position="150"/>
    </location>
</feature>
<accession>A0A7M7JGT5</accession>